<dbReference type="PANTHER" id="PTHR18929">
    <property type="entry name" value="PROTEIN DISULFIDE ISOMERASE"/>
    <property type="match status" value="1"/>
</dbReference>
<keyword evidence="7" id="KW-0676">Redox-active center</keyword>
<dbReference type="PRINTS" id="PR00421">
    <property type="entry name" value="THIOREDOXIN"/>
</dbReference>
<evidence type="ECO:0000259" key="9">
    <source>
        <dbReference type="PROSITE" id="PS51352"/>
    </source>
</evidence>
<evidence type="ECO:0000256" key="1">
    <source>
        <dbReference type="ARBA" id="ARBA00001182"/>
    </source>
</evidence>
<dbReference type="PANTHER" id="PTHR18929:SF132">
    <property type="entry name" value="PROTEIN DISULFIDE-ISOMERASE A3"/>
    <property type="match status" value="1"/>
</dbReference>
<feature type="signal peptide" evidence="8">
    <location>
        <begin position="1"/>
        <end position="26"/>
    </location>
</feature>
<dbReference type="Pfam" id="PF00085">
    <property type="entry name" value="Thioredoxin"/>
    <property type="match status" value="1"/>
</dbReference>
<dbReference type="AlphaFoldDB" id="A0A7S2T808"/>
<evidence type="ECO:0000256" key="8">
    <source>
        <dbReference type="SAM" id="SignalP"/>
    </source>
</evidence>
<proteinExistence type="inferred from homology"/>
<dbReference type="InterPro" id="IPR017937">
    <property type="entry name" value="Thioredoxin_CS"/>
</dbReference>
<evidence type="ECO:0000256" key="6">
    <source>
        <dbReference type="ARBA" id="ARBA00023235"/>
    </source>
</evidence>
<evidence type="ECO:0000256" key="3">
    <source>
        <dbReference type="ARBA" id="ARBA00006347"/>
    </source>
</evidence>
<gene>
    <name evidence="10" type="ORF">CROS1312_LOCUS885</name>
</gene>
<dbReference type="SUPFAM" id="SSF52833">
    <property type="entry name" value="Thioredoxin-like"/>
    <property type="match status" value="1"/>
</dbReference>
<dbReference type="CDD" id="cd02961">
    <property type="entry name" value="PDI_a_family"/>
    <property type="match status" value="1"/>
</dbReference>
<dbReference type="Gene3D" id="3.40.30.10">
    <property type="entry name" value="Glutaredoxin"/>
    <property type="match status" value="2"/>
</dbReference>
<evidence type="ECO:0000256" key="2">
    <source>
        <dbReference type="ARBA" id="ARBA00004319"/>
    </source>
</evidence>
<organism evidence="10">
    <name type="scientific">Chloropicon roscoffensis</name>
    <dbReference type="NCBI Taxonomy" id="1461544"/>
    <lineage>
        <taxon>Eukaryota</taxon>
        <taxon>Viridiplantae</taxon>
        <taxon>Chlorophyta</taxon>
        <taxon>Chloropicophyceae</taxon>
        <taxon>Chloropicales</taxon>
        <taxon>Chloropicaceae</taxon>
        <taxon>Chloropicon</taxon>
    </lineage>
</organism>
<evidence type="ECO:0000256" key="7">
    <source>
        <dbReference type="ARBA" id="ARBA00023284"/>
    </source>
</evidence>
<accession>A0A7S2T808</accession>
<dbReference type="GO" id="GO:0006457">
    <property type="term" value="P:protein folding"/>
    <property type="evidence" value="ECO:0007669"/>
    <property type="project" value="TreeGrafter"/>
</dbReference>
<evidence type="ECO:0000256" key="5">
    <source>
        <dbReference type="ARBA" id="ARBA00022824"/>
    </source>
</evidence>
<reference evidence="10" key="1">
    <citation type="submission" date="2021-01" db="EMBL/GenBank/DDBJ databases">
        <authorList>
            <person name="Corre E."/>
            <person name="Pelletier E."/>
            <person name="Niang G."/>
            <person name="Scheremetjew M."/>
            <person name="Finn R."/>
            <person name="Kale V."/>
            <person name="Holt S."/>
            <person name="Cochrane G."/>
            <person name="Meng A."/>
            <person name="Brown T."/>
            <person name="Cohen L."/>
        </authorList>
    </citation>
    <scope>NUCLEOTIDE SEQUENCE</scope>
    <source>
        <strain evidence="10">RCC2335</strain>
    </source>
</reference>
<keyword evidence="8" id="KW-0732">Signal</keyword>
<comment type="catalytic activity">
    <reaction evidence="1">
        <text>Catalyzes the rearrangement of -S-S- bonds in proteins.</text>
        <dbReference type="EC" id="5.3.4.1"/>
    </reaction>
</comment>
<dbReference type="PROSITE" id="PS00194">
    <property type="entry name" value="THIOREDOXIN_1"/>
    <property type="match status" value="1"/>
</dbReference>
<dbReference type="GO" id="GO:0034976">
    <property type="term" value="P:response to endoplasmic reticulum stress"/>
    <property type="evidence" value="ECO:0007669"/>
    <property type="project" value="TreeGrafter"/>
</dbReference>
<sequence length="426" mass="48565">MRRSSGICALVLAGILCLCLAGSAEASLMHLDHENFTEYLHENPYVLVSFYAPWCGHCKALEPKLENVSKKQNRFKVVKFDADNFYNKKISRDRYGVRSFPRVIAFAEGWDFKYQGPREEDKILEFLEKLGQDTVIELANDYAVNTFPPTETKDRVHTSFLFFGQVGEEYKSLLRAARERKDSTWFAKLESPGEEVKRRFGVERLPAVVATFQGEHYSEHIVLDLAAEAEAGDGEGEGEGGTDALVRDFVESNLSPPFQLVSPKAFGALRERKHPVLMVVTDNIRQEKVLKSFTKAIATLIPEYRDRVSFAVINGEEYHSWLYYEFGVRTEESQPTMRYILYQSLEDGGGRMKQFTPQTNNKVSVREDEVRRMLELGLSEEIPWSFTGEMAWVRNLKARGKALSRRGLRWAKDTVSGLVGSKKAEL</sequence>
<dbReference type="InterPro" id="IPR013766">
    <property type="entry name" value="Thioredoxin_domain"/>
</dbReference>
<evidence type="ECO:0000313" key="10">
    <source>
        <dbReference type="EMBL" id="CAD9721617.1"/>
    </source>
</evidence>
<dbReference type="InterPro" id="IPR036249">
    <property type="entry name" value="Thioredoxin-like_sf"/>
</dbReference>
<feature type="domain" description="Thioredoxin" evidence="9">
    <location>
        <begin position="17"/>
        <end position="132"/>
    </location>
</feature>
<dbReference type="GO" id="GO:0005788">
    <property type="term" value="C:endoplasmic reticulum lumen"/>
    <property type="evidence" value="ECO:0007669"/>
    <property type="project" value="UniProtKB-SubCell"/>
</dbReference>
<comment type="subcellular location">
    <subcellularLocation>
        <location evidence="2">Endoplasmic reticulum lumen</location>
    </subcellularLocation>
</comment>
<dbReference type="EC" id="5.3.4.1" evidence="4"/>
<evidence type="ECO:0000256" key="4">
    <source>
        <dbReference type="ARBA" id="ARBA00012723"/>
    </source>
</evidence>
<keyword evidence="5" id="KW-0256">Endoplasmic reticulum</keyword>
<keyword evidence="6" id="KW-0413">Isomerase</keyword>
<dbReference type="GO" id="GO:0003756">
    <property type="term" value="F:protein disulfide isomerase activity"/>
    <property type="evidence" value="ECO:0007669"/>
    <property type="project" value="UniProtKB-EC"/>
</dbReference>
<protein>
    <recommendedName>
        <fullName evidence="4">protein disulfide-isomerase</fullName>
        <ecNumber evidence="4">5.3.4.1</ecNumber>
    </recommendedName>
</protein>
<comment type="similarity">
    <text evidence="3">Belongs to the protein disulfide isomerase family.</text>
</comment>
<dbReference type="EMBL" id="HBHM01001184">
    <property type="protein sequence ID" value="CAD9721617.1"/>
    <property type="molecule type" value="Transcribed_RNA"/>
</dbReference>
<feature type="chain" id="PRO_5031102111" description="protein disulfide-isomerase" evidence="8">
    <location>
        <begin position="27"/>
        <end position="426"/>
    </location>
</feature>
<dbReference type="PROSITE" id="PS51352">
    <property type="entry name" value="THIOREDOXIN_2"/>
    <property type="match status" value="1"/>
</dbReference>
<name>A0A7S2T808_9CHLO</name>